<organism evidence="2 3">
    <name type="scientific">Gloeobacter violaceus (strain ATCC 29082 / PCC 7421)</name>
    <dbReference type="NCBI Taxonomy" id="251221"/>
    <lineage>
        <taxon>Bacteria</taxon>
        <taxon>Bacillati</taxon>
        <taxon>Cyanobacteriota</taxon>
        <taxon>Cyanophyceae</taxon>
        <taxon>Gloeobacterales</taxon>
        <taxon>Gloeobacteraceae</taxon>
        <taxon>Gloeobacter</taxon>
    </lineage>
</organism>
<proteinExistence type="predicted"/>
<evidence type="ECO:0000313" key="2">
    <source>
        <dbReference type="EMBL" id="BAC88977.1"/>
    </source>
</evidence>
<dbReference type="InParanoid" id="Q7NLT5"/>
<dbReference type="STRING" id="251221.gene:10758514"/>
<dbReference type="EMBL" id="BA000045">
    <property type="protein sequence ID" value="BAC88977.1"/>
    <property type="molecule type" value="Genomic_DNA"/>
</dbReference>
<evidence type="ECO:0000313" key="3">
    <source>
        <dbReference type="Proteomes" id="UP000000557"/>
    </source>
</evidence>
<gene>
    <name evidence="2" type="ordered locus">gll1036</name>
</gene>
<dbReference type="KEGG" id="gvi:gll1036"/>
<dbReference type="AlphaFoldDB" id="Q7NLT5"/>
<keyword evidence="3" id="KW-1185">Reference proteome</keyword>
<sequence>MGCENLSTTMRIALALFSILAFGALIAPVAVQSEQVKDLSTQPATAKKARSKFQSAADKQRQAKERQLTQQLNADERQVEAGARPGWTLQGAPSPAQKVPRGNNETAVQGNQPDSAVIKGPR</sequence>
<feature type="compositionally biased region" description="Basic and acidic residues" evidence="1">
    <location>
        <begin position="58"/>
        <end position="67"/>
    </location>
</feature>
<dbReference type="Proteomes" id="UP000000557">
    <property type="component" value="Chromosome"/>
</dbReference>
<dbReference type="EnsemblBacteria" id="BAC88977">
    <property type="protein sequence ID" value="BAC88977"/>
    <property type="gene ID" value="BAC88977"/>
</dbReference>
<reference evidence="2 3" key="1">
    <citation type="journal article" date="2003" name="DNA Res.">
        <title>Complete genome structure of Gloeobacter violaceus PCC 7421, a cyanobacterium that lacks thylakoids.</title>
        <authorList>
            <person name="Nakamura Y."/>
            <person name="Kaneko T."/>
            <person name="Sato S."/>
            <person name="Mimuro M."/>
            <person name="Miyashita H."/>
            <person name="Tsuchiya T."/>
            <person name="Sasamoto S."/>
            <person name="Watanabe A."/>
            <person name="Kawashima K."/>
            <person name="Kishida Y."/>
            <person name="Kiyokawa C."/>
            <person name="Kohara M."/>
            <person name="Matsumoto M."/>
            <person name="Matsuno A."/>
            <person name="Nakazaki N."/>
            <person name="Shimpo S."/>
            <person name="Takeuchi C."/>
            <person name="Yamada M."/>
            <person name="Tabata S."/>
        </authorList>
    </citation>
    <scope>NUCLEOTIDE SEQUENCE [LARGE SCALE GENOMIC DNA]</scope>
    <source>
        <strain evidence="3">ATCC 29082 / PCC 7421</strain>
    </source>
</reference>
<reference evidence="2 3" key="2">
    <citation type="journal article" date="2003" name="DNA Res.">
        <title>Complete genome structure of Gloeobacter violaceus PCC 7421, a cyanobacterium that lacks thylakoids (supplement).</title>
        <authorList>
            <person name="Nakamura Y."/>
            <person name="Kaneko T."/>
            <person name="Sato S."/>
            <person name="Mimuro M."/>
            <person name="Miyashita H."/>
            <person name="Tsuchiya T."/>
            <person name="Sasamoto S."/>
            <person name="Watanabe A."/>
            <person name="Kawashima K."/>
            <person name="Kishida Y."/>
            <person name="Kiyokawa C."/>
            <person name="Kohara M."/>
            <person name="Matsumoto M."/>
            <person name="Matsuno A."/>
            <person name="Nakazaki N."/>
            <person name="Shimpo S."/>
            <person name="Takeuchi C."/>
            <person name="Yamada M."/>
            <person name="Tabata S."/>
        </authorList>
    </citation>
    <scope>NUCLEOTIDE SEQUENCE [LARGE SCALE GENOMIC DNA]</scope>
    <source>
        <strain evidence="3">ATCC 29082 / PCC 7421</strain>
    </source>
</reference>
<dbReference type="HOGENOM" id="CLU_2023424_0_0_3"/>
<feature type="compositionally biased region" description="Polar residues" evidence="1">
    <location>
        <begin position="103"/>
        <end position="114"/>
    </location>
</feature>
<protein>
    <submittedName>
        <fullName evidence="2">Gll1036 protein</fullName>
    </submittedName>
</protein>
<feature type="region of interest" description="Disordered" evidence="1">
    <location>
        <begin position="37"/>
        <end position="122"/>
    </location>
</feature>
<name>Q7NLT5_GLOVI</name>
<evidence type="ECO:0000256" key="1">
    <source>
        <dbReference type="SAM" id="MobiDB-lite"/>
    </source>
</evidence>
<accession>Q7NLT5</accession>